<reference evidence="2" key="1">
    <citation type="submission" date="2023-04" db="EMBL/GenBank/DDBJ databases">
        <title>Phytophthora fragariaefolia NBRC 109709.</title>
        <authorList>
            <person name="Ichikawa N."/>
            <person name="Sato H."/>
            <person name="Tonouchi N."/>
        </authorList>
    </citation>
    <scope>NUCLEOTIDE SEQUENCE</scope>
    <source>
        <strain evidence="2">NBRC 109709</strain>
    </source>
</reference>
<dbReference type="GO" id="GO:0016702">
    <property type="term" value="F:oxidoreductase activity, acting on single donors with incorporation of molecular oxygen, incorporation of two atoms of oxygen"/>
    <property type="evidence" value="ECO:0007669"/>
    <property type="project" value="InterPro"/>
</dbReference>
<dbReference type="SUPFAM" id="SSF49482">
    <property type="entry name" value="Aromatic compound dioxygenase"/>
    <property type="match status" value="1"/>
</dbReference>
<dbReference type="Proteomes" id="UP001165121">
    <property type="component" value="Unassembled WGS sequence"/>
</dbReference>
<dbReference type="AlphaFoldDB" id="A0A9W6YF01"/>
<dbReference type="GO" id="GO:0005506">
    <property type="term" value="F:iron ion binding"/>
    <property type="evidence" value="ECO:0007669"/>
    <property type="project" value="InterPro"/>
</dbReference>
<evidence type="ECO:0000256" key="1">
    <source>
        <dbReference type="SAM" id="SignalP"/>
    </source>
</evidence>
<gene>
    <name evidence="2" type="ORF">Pfra01_002687900</name>
</gene>
<sequence length="349" mass="37292">MIRLLALSGTALAALTVHDAAAIHPIAAQLSARSEDEVAERLRFLNHSQRKLAACSGSEAGRKLREESNQRIAAKLAELRANRRRLDAATVLATTHKTNLTDVSASTYPEYLFGDDDNVQCVLAPETTQSTFYVEGELYRQDITEGQAGVSLSTELQFIDVNTCTPVSDLWIDLWHSNAQGVYSGVVGSAAGESSDVSNADTTFLRGLVQTDSYGLVGFTSIFPGHYEGRAPHIDIVATYGGTYQNNNTYAGGSTIHAGELFFDQALITEVEDTSSYASNTQNLTLNKADEGLVEAAASGYDPIMEYASLGDTLEAGIFAWISIGVDLTADNNVTAAGALTVDGGVQYR</sequence>
<dbReference type="PANTHER" id="PTHR34315:SF1">
    <property type="entry name" value="INTRADIOL RING-CLEAVAGE DIOXYGENASES DOMAIN-CONTAINING PROTEIN-RELATED"/>
    <property type="match status" value="1"/>
</dbReference>
<name>A0A9W6YF01_9STRA</name>
<dbReference type="PANTHER" id="PTHR34315">
    <property type="match status" value="1"/>
</dbReference>
<dbReference type="EMBL" id="BSXT01006024">
    <property type="protein sequence ID" value="GMF61756.1"/>
    <property type="molecule type" value="Genomic_DNA"/>
</dbReference>
<proteinExistence type="predicted"/>
<feature type="signal peptide" evidence="1">
    <location>
        <begin position="1"/>
        <end position="22"/>
    </location>
</feature>
<feature type="chain" id="PRO_5040798995" evidence="1">
    <location>
        <begin position="23"/>
        <end position="349"/>
    </location>
</feature>
<dbReference type="OrthoDB" id="121380at2759"/>
<keyword evidence="3" id="KW-1185">Reference proteome</keyword>
<dbReference type="Gene3D" id="2.60.130.10">
    <property type="entry name" value="Aromatic compound dioxygenase"/>
    <property type="match status" value="1"/>
</dbReference>
<dbReference type="CDD" id="cd03457">
    <property type="entry name" value="intradiol_dioxygenase_like"/>
    <property type="match status" value="1"/>
</dbReference>
<evidence type="ECO:0000313" key="2">
    <source>
        <dbReference type="EMBL" id="GMF61756.1"/>
    </source>
</evidence>
<keyword evidence="1" id="KW-0732">Signal</keyword>
<evidence type="ECO:0000313" key="3">
    <source>
        <dbReference type="Proteomes" id="UP001165121"/>
    </source>
</evidence>
<protein>
    <submittedName>
        <fullName evidence="2">Unnamed protein product</fullName>
    </submittedName>
</protein>
<organism evidence="2 3">
    <name type="scientific">Phytophthora fragariaefolia</name>
    <dbReference type="NCBI Taxonomy" id="1490495"/>
    <lineage>
        <taxon>Eukaryota</taxon>
        <taxon>Sar</taxon>
        <taxon>Stramenopiles</taxon>
        <taxon>Oomycota</taxon>
        <taxon>Peronosporomycetes</taxon>
        <taxon>Peronosporales</taxon>
        <taxon>Peronosporaceae</taxon>
        <taxon>Phytophthora</taxon>
    </lineage>
</organism>
<dbReference type="InterPro" id="IPR015889">
    <property type="entry name" value="Intradiol_dOase_core"/>
</dbReference>
<comment type="caution">
    <text evidence="2">The sequence shown here is derived from an EMBL/GenBank/DDBJ whole genome shotgun (WGS) entry which is preliminary data.</text>
</comment>
<accession>A0A9W6YF01</accession>